<evidence type="ECO:0000256" key="2">
    <source>
        <dbReference type="SAM" id="SignalP"/>
    </source>
</evidence>
<evidence type="ECO:0000313" key="3">
    <source>
        <dbReference type="EMBL" id="MBP3961259.1"/>
    </source>
</evidence>
<feature type="chain" id="PRO_5046071616" description="Lipoprotein" evidence="2">
    <location>
        <begin position="30"/>
        <end position="237"/>
    </location>
</feature>
<reference evidence="3 4" key="1">
    <citation type="submission" date="2021-04" db="EMBL/GenBank/DDBJ databases">
        <title>Paenibacillus sp. DLE-14 whole genome sequence.</title>
        <authorList>
            <person name="Ham Y.J."/>
        </authorList>
    </citation>
    <scope>NUCLEOTIDE SEQUENCE [LARGE SCALE GENOMIC DNA]</scope>
    <source>
        <strain evidence="3 4">DLE-14</strain>
    </source>
</reference>
<sequence>MITTLTTKQIAYAAAACTMLVLLSSCSLGVTGLESANTSRLTAEQDGTQVNDHSDSPQKAYVSKGDAQEALFEENSSQDTTIADATTESSTGKAGTKQAVVKEEPKWDSKAPKLHGISVGDAKFVLDTRLGKQADSYTIEDEKETITVLEYPGFSVGYGADKKVRFVEVFEKTVASGLSGLRVGDSENAVTTALGKPTTHTASVLAYQATGALLKLDLDPQTKKVLSMKLFLLVDKP</sequence>
<proteinExistence type="predicted"/>
<dbReference type="EMBL" id="JAGKSP010000001">
    <property type="protein sequence ID" value="MBP3961259.1"/>
    <property type="molecule type" value="Genomic_DNA"/>
</dbReference>
<evidence type="ECO:0000256" key="1">
    <source>
        <dbReference type="SAM" id="MobiDB-lite"/>
    </source>
</evidence>
<accession>A0ABS5C5I0</accession>
<protein>
    <recommendedName>
        <fullName evidence="5">Lipoprotein</fullName>
    </recommendedName>
</protein>
<dbReference type="RefSeq" id="WP_210654607.1">
    <property type="nucleotide sequence ID" value="NZ_JAGKSP010000001.1"/>
</dbReference>
<evidence type="ECO:0008006" key="5">
    <source>
        <dbReference type="Google" id="ProtNLM"/>
    </source>
</evidence>
<feature type="region of interest" description="Disordered" evidence="1">
    <location>
        <begin position="73"/>
        <end position="106"/>
    </location>
</feature>
<keyword evidence="4" id="KW-1185">Reference proteome</keyword>
<feature type="compositionally biased region" description="Polar residues" evidence="1">
    <location>
        <begin position="74"/>
        <end position="93"/>
    </location>
</feature>
<comment type="caution">
    <text evidence="3">The sequence shown here is derived from an EMBL/GenBank/DDBJ whole genome shotgun (WGS) entry which is preliminary data.</text>
</comment>
<feature type="signal peptide" evidence="2">
    <location>
        <begin position="1"/>
        <end position="29"/>
    </location>
</feature>
<evidence type="ECO:0000313" key="4">
    <source>
        <dbReference type="Proteomes" id="UP000673394"/>
    </source>
</evidence>
<gene>
    <name evidence="3" type="ORF">I8J30_00940</name>
</gene>
<name>A0ABS5C5I0_9BACL</name>
<dbReference type="Proteomes" id="UP000673394">
    <property type="component" value="Unassembled WGS sequence"/>
</dbReference>
<keyword evidence="2" id="KW-0732">Signal</keyword>
<organism evidence="3 4">
    <name type="scientific">Paenibacillus lignilyticus</name>
    <dbReference type="NCBI Taxonomy" id="1172615"/>
    <lineage>
        <taxon>Bacteria</taxon>
        <taxon>Bacillati</taxon>
        <taxon>Bacillota</taxon>
        <taxon>Bacilli</taxon>
        <taxon>Bacillales</taxon>
        <taxon>Paenibacillaceae</taxon>
        <taxon>Paenibacillus</taxon>
    </lineage>
</organism>